<evidence type="ECO:0000256" key="5">
    <source>
        <dbReference type="ARBA" id="ARBA00022917"/>
    </source>
</evidence>
<comment type="caution">
    <text evidence="9">The sequence shown here is derived from an EMBL/GenBank/DDBJ whole genome shotgun (WGS) entry which is preliminary data.</text>
</comment>
<keyword evidence="10" id="KW-1185">Reference proteome</keyword>
<dbReference type="InterPro" id="IPR012340">
    <property type="entry name" value="NA-bd_OB-fold"/>
</dbReference>
<evidence type="ECO:0000259" key="8">
    <source>
        <dbReference type="PROSITE" id="PS50886"/>
    </source>
</evidence>
<dbReference type="SUPFAM" id="SSF50249">
    <property type="entry name" value="Nucleic acid-binding proteins"/>
    <property type="match status" value="1"/>
</dbReference>
<dbReference type="EMBL" id="JANBQB010001047">
    <property type="protein sequence ID" value="KAJ1972474.1"/>
    <property type="molecule type" value="Genomic_DNA"/>
</dbReference>
<dbReference type="Pfam" id="PF01588">
    <property type="entry name" value="tRNA_bind"/>
    <property type="match status" value="1"/>
</dbReference>
<evidence type="ECO:0000256" key="2">
    <source>
        <dbReference type="ARBA" id="ARBA00022490"/>
    </source>
</evidence>
<name>A0A9W8AWK4_9FUNG</name>
<dbReference type="InterPro" id="IPR051270">
    <property type="entry name" value="Tyrosine-tRNA_ligase_regulator"/>
</dbReference>
<sequence length="392" mass="42688">MANHKLELTPTDTGLKLVTAFLGPKVVDTDVEVTSVQAELSKLTLASGESFEGTDALALYLCENSGQSDLLGANDVEKAQIHQWLQSSSRNRAASDRTQFAQEANQQLASETYLINNKLSLADLVAFANIHAWIASLSKPKRITFCNLVRWFDLIQHTLPAEALKQAGLELVPIDLDAPSEVTAAGAAKPAGSAEAGAGVKDKKKKKEKEKKEKKPSNEPKPITPSQLDLRVGHIVDCQKHPDADSLYVEKIDAGEEELRTVVSGLVKFIPLEEMQNRNVVLLCNLKPANMRGIKSHAMVLAATSPDGNTVELIDPPAGAKPGQKVYFEDFKEGEPEAVLNPKKKIWETIQPGLFTDDTCQALFKDAEDKVHLLKTDDGVCKVHSVVQATIK</sequence>
<dbReference type="PANTHER" id="PTHR11586:SF33">
    <property type="entry name" value="AMINOACYL TRNA SYNTHASE COMPLEX-INTERACTING MULTIFUNCTIONAL PROTEIN 1"/>
    <property type="match status" value="1"/>
</dbReference>
<dbReference type="GO" id="GO:0017102">
    <property type="term" value="C:methionyl glutamyl tRNA synthetase complex"/>
    <property type="evidence" value="ECO:0007669"/>
    <property type="project" value="TreeGrafter"/>
</dbReference>
<protein>
    <submittedName>
        <fullName evidence="9">G4 quadruplex nucleic acid binding protein</fullName>
    </submittedName>
</protein>
<proteinExistence type="predicted"/>
<feature type="compositionally biased region" description="Low complexity" evidence="7">
    <location>
        <begin position="185"/>
        <end position="199"/>
    </location>
</feature>
<dbReference type="Gene3D" id="2.40.50.140">
    <property type="entry name" value="Nucleic acid-binding proteins"/>
    <property type="match status" value="1"/>
</dbReference>
<dbReference type="GO" id="GO:0000049">
    <property type="term" value="F:tRNA binding"/>
    <property type="evidence" value="ECO:0007669"/>
    <property type="project" value="UniProtKB-UniRule"/>
</dbReference>
<evidence type="ECO:0000256" key="3">
    <source>
        <dbReference type="ARBA" id="ARBA00022555"/>
    </source>
</evidence>
<dbReference type="CDD" id="cd10289">
    <property type="entry name" value="GST_C_AaRS_like"/>
    <property type="match status" value="1"/>
</dbReference>
<dbReference type="InterPro" id="IPR002547">
    <property type="entry name" value="tRNA-bd_dom"/>
</dbReference>
<evidence type="ECO:0000256" key="7">
    <source>
        <dbReference type="SAM" id="MobiDB-lite"/>
    </source>
</evidence>
<accession>A0A9W8AWK4</accession>
<dbReference type="Proteomes" id="UP001151582">
    <property type="component" value="Unassembled WGS sequence"/>
</dbReference>
<dbReference type="CDD" id="cd02799">
    <property type="entry name" value="tRNA_bind_EMAP-II_like"/>
    <property type="match status" value="1"/>
</dbReference>
<evidence type="ECO:0000256" key="6">
    <source>
        <dbReference type="PROSITE-ProRule" id="PRU00209"/>
    </source>
</evidence>
<dbReference type="Gene3D" id="1.20.1050.130">
    <property type="match status" value="1"/>
</dbReference>
<comment type="subcellular location">
    <subcellularLocation>
        <location evidence="1">Cytoplasm</location>
    </subcellularLocation>
</comment>
<feature type="domain" description="TRNA-binding" evidence="8">
    <location>
        <begin position="224"/>
        <end position="327"/>
    </location>
</feature>
<dbReference type="GO" id="GO:0006412">
    <property type="term" value="P:translation"/>
    <property type="evidence" value="ECO:0007669"/>
    <property type="project" value="UniProtKB-KW"/>
</dbReference>
<dbReference type="AlphaFoldDB" id="A0A9W8AWK4"/>
<evidence type="ECO:0000256" key="1">
    <source>
        <dbReference type="ARBA" id="ARBA00004496"/>
    </source>
</evidence>
<keyword evidence="4 6" id="KW-0694">RNA-binding</keyword>
<dbReference type="Pfam" id="PF21972">
    <property type="entry name" value="Arc1p_N_like"/>
    <property type="match status" value="1"/>
</dbReference>
<dbReference type="PANTHER" id="PTHR11586">
    <property type="entry name" value="TRNA-AMINOACYLATION COFACTOR ARC1 FAMILY MEMBER"/>
    <property type="match status" value="1"/>
</dbReference>
<dbReference type="SUPFAM" id="SSF47616">
    <property type="entry name" value="GST C-terminal domain-like"/>
    <property type="match status" value="1"/>
</dbReference>
<dbReference type="OrthoDB" id="19141at2759"/>
<evidence type="ECO:0000256" key="4">
    <source>
        <dbReference type="ARBA" id="ARBA00022884"/>
    </source>
</evidence>
<keyword evidence="3 6" id="KW-0820">tRNA-binding</keyword>
<feature type="region of interest" description="Disordered" evidence="7">
    <location>
        <begin position="185"/>
        <end position="226"/>
    </location>
</feature>
<evidence type="ECO:0000313" key="9">
    <source>
        <dbReference type="EMBL" id="KAJ1972474.1"/>
    </source>
</evidence>
<keyword evidence="2" id="KW-0963">Cytoplasm</keyword>
<dbReference type="PROSITE" id="PS50886">
    <property type="entry name" value="TRBD"/>
    <property type="match status" value="1"/>
</dbReference>
<evidence type="ECO:0000313" key="10">
    <source>
        <dbReference type="Proteomes" id="UP001151582"/>
    </source>
</evidence>
<gene>
    <name evidence="9" type="primary">ARC1</name>
    <name evidence="9" type="ORF">H4R34_005397</name>
</gene>
<keyword evidence="5" id="KW-0648">Protein biosynthesis</keyword>
<organism evidence="9 10">
    <name type="scientific">Dimargaris verticillata</name>
    <dbReference type="NCBI Taxonomy" id="2761393"/>
    <lineage>
        <taxon>Eukaryota</taxon>
        <taxon>Fungi</taxon>
        <taxon>Fungi incertae sedis</taxon>
        <taxon>Zoopagomycota</taxon>
        <taxon>Kickxellomycotina</taxon>
        <taxon>Dimargaritomycetes</taxon>
        <taxon>Dimargaritales</taxon>
        <taxon>Dimargaritaceae</taxon>
        <taxon>Dimargaris</taxon>
    </lineage>
</organism>
<dbReference type="InterPro" id="IPR053836">
    <property type="entry name" value="Arc1-like_N"/>
</dbReference>
<reference evidence="9" key="1">
    <citation type="submission" date="2022-07" db="EMBL/GenBank/DDBJ databases">
        <title>Phylogenomic reconstructions and comparative analyses of Kickxellomycotina fungi.</title>
        <authorList>
            <person name="Reynolds N.K."/>
            <person name="Stajich J.E."/>
            <person name="Barry K."/>
            <person name="Grigoriev I.V."/>
            <person name="Crous P."/>
            <person name="Smith M.E."/>
        </authorList>
    </citation>
    <scope>NUCLEOTIDE SEQUENCE</scope>
    <source>
        <strain evidence="9">RSA 567</strain>
    </source>
</reference>
<dbReference type="FunFam" id="2.40.50.140:FF:000047">
    <property type="entry name" value="tyrosine--tRNA ligase, cytoplasmic isoform X2"/>
    <property type="match status" value="1"/>
</dbReference>
<dbReference type="InterPro" id="IPR036282">
    <property type="entry name" value="Glutathione-S-Trfase_C_sf"/>
</dbReference>